<dbReference type="SMART" id="SM00857">
    <property type="entry name" value="Resolvase"/>
    <property type="match status" value="1"/>
</dbReference>
<dbReference type="InterPro" id="IPR050639">
    <property type="entry name" value="SSR_resolvase"/>
</dbReference>
<dbReference type="PANTHER" id="PTHR30461:SF19">
    <property type="entry name" value="SITE-SPECIFIC RECOMBINASE RESOLVASE FAMILY"/>
    <property type="match status" value="1"/>
</dbReference>
<dbReference type="Gene3D" id="1.10.10.60">
    <property type="entry name" value="Homeodomain-like"/>
    <property type="match status" value="1"/>
</dbReference>
<dbReference type="InterPro" id="IPR006119">
    <property type="entry name" value="Resolv_N"/>
</dbReference>
<evidence type="ECO:0000256" key="2">
    <source>
        <dbReference type="ARBA" id="ARBA00022908"/>
    </source>
</evidence>
<dbReference type="Pfam" id="PF00239">
    <property type="entry name" value="Resolvase"/>
    <property type="match status" value="1"/>
</dbReference>
<comment type="similarity">
    <text evidence="1">Belongs to the site-specific recombinase resolvase family.</text>
</comment>
<dbReference type="PANTHER" id="PTHR30461">
    <property type="entry name" value="DNA-INVERTASE FROM LAMBDOID PROPHAGE"/>
    <property type="match status" value="1"/>
</dbReference>
<evidence type="ECO:0000313" key="9">
    <source>
        <dbReference type="Proteomes" id="UP000092931"/>
    </source>
</evidence>
<feature type="domain" description="Resolvase/invertase-type recombinase catalytic" evidence="7">
    <location>
        <begin position="18"/>
        <end position="161"/>
    </location>
</feature>
<dbReference type="Gene3D" id="3.40.50.1390">
    <property type="entry name" value="Resolvase, N-terminal catalytic domain"/>
    <property type="match status" value="1"/>
</dbReference>
<dbReference type="Proteomes" id="UP000092931">
    <property type="component" value="Chromosome"/>
</dbReference>
<evidence type="ECO:0000259" key="7">
    <source>
        <dbReference type="PROSITE" id="PS51736"/>
    </source>
</evidence>
<name>A0A1B1YJI8_THEST</name>
<dbReference type="CDD" id="cd03768">
    <property type="entry name" value="SR_ResInv"/>
    <property type="match status" value="1"/>
</dbReference>
<dbReference type="GO" id="GO:0000150">
    <property type="term" value="F:DNA strand exchange activity"/>
    <property type="evidence" value="ECO:0007669"/>
    <property type="project" value="InterPro"/>
</dbReference>
<evidence type="ECO:0000256" key="6">
    <source>
        <dbReference type="PROSITE-ProRule" id="PRU10137"/>
    </source>
</evidence>
<dbReference type="SUPFAM" id="SSF53041">
    <property type="entry name" value="Resolvase-like"/>
    <property type="match status" value="1"/>
</dbReference>
<sequence>MPTTKIKTKAHPKLRQFRIYGYLRVSTIDQDTEKNKADILSFANSKGFLGQVEFVEEKISGLKSWKKRKLKDLVESMSEGDILIVPELSRLGRSLVEVLEVLNELKDKGVKVFSVKENFQLNGDDIQSKVMRTMLGLFAEIERDLISARTKEGLAAVKASGKRLGRPKGPGKSKLDKFKPEIVALLKNGSKKVFIAERYGVTPATLTNWLKRHGLDKLTPTP</sequence>
<dbReference type="PROSITE" id="PS51736">
    <property type="entry name" value="RECOMBINASES_3"/>
    <property type="match status" value="1"/>
</dbReference>
<dbReference type="InterPro" id="IPR009057">
    <property type="entry name" value="Homeodomain-like_sf"/>
</dbReference>
<keyword evidence="4" id="KW-0233">DNA recombination</keyword>
<evidence type="ECO:0000256" key="1">
    <source>
        <dbReference type="ARBA" id="ARBA00009913"/>
    </source>
</evidence>
<dbReference type="GO" id="GO:0003677">
    <property type="term" value="F:DNA binding"/>
    <property type="evidence" value="ECO:0007669"/>
    <property type="project" value="UniProtKB-KW"/>
</dbReference>
<feature type="active site" description="O-(5'-phospho-DNA)-serine intermediate" evidence="5 6">
    <location>
        <position position="26"/>
    </location>
</feature>
<keyword evidence="2" id="KW-0229">DNA integration</keyword>
<dbReference type="AlphaFoldDB" id="A0A1B1YJI8"/>
<dbReference type="InterPro" id="IPR006118">
    <property type="entry name" value="Recombinase_CS"/>
</dbReference>
<evidence type="ECO:0000256" key="5">
    <source>
        <dbReference type="PIRSR" id="PIRSR606118-50"/>
    </source>
</evidence>
<keyword evidence="3" id="KW-0238">DNA-binding</keyword>
<accession>A0A1B1YJI8</accession>
<dbReference type="InterPro" id="IPR036162">
    <property type="entry name" value="Resolvase-like_N_sf"/>
</dbReference>
<dbReference type="GO" id="GO:0015074">
    <property type="term" value="P:DNA integration"/>
    <property type="evidence" value="ECO:0007669"/>
    <property type="project" value="UniProtKB-KW"/>
</dbReference>
<dbReference type="RefSeq" id="WP_065820641.1">
    <property type="nucleotide sequence ID" value="NZ_CP014673.1"/>
</dbReference>
<gene>
    <name evidence="8" type="ORF">CSTERLE_04430</name>
</gene>
<evidence type="ECO:0000256" key="3">
    <source>
        <dbReference type="ARBA" id="ARBA00023125"/>
    </source>
</evidence>
<organism evidence="8 9">
    <name type="scientific">Thermoclostridium stercorarium subsp. leptospartum DSM 9219</name>
    <dbReference type="NCBI Taxonomy" id="1346611"/>
    <lineage>
        <taxon>Bacteria</taxon>
        <taxon>Bacillati</taxon>
        <taxon>Bacillota</taxon>
        <taxon>Clostridia</taxon>
        <taxon>Eubacteriales</taxon>
        <taxon>Oscillospiraceae</taxon>
        <taxon>Thermoclostridium</taxon>
    </lineage>
</organism>
<dbReference type="EMBL" id="CP014673">
    <property type="protein sequence ID" value="ANX00882.1"/>
    <property type="molecule type" value="Genomic_DNA"/>
</dbReference>
<evidence type="ECO:0000313" key="8">
    <source>
        <dbReference type="EMBL" id="ANX00882.1"/>
    </source>
</evidence>
<reference evidence="8 9" key="1">
    <citation type="submission" date="2016-02" db="EMBL/GenBank/DDBJ databases">
        <title>Comparison of Clostridium stercorarium subspecies using comparative genomics and transcriptomics.</title>
        <authorList>
            <person name="Schellenberg J."/>
            <person name="Thallinger G."/>
            <person name="Levin D.B."/>
            <person name="Zhang X."/>
            <person name="Alvare G."/>
            <person name="Fristensky B."/>
            <person name="Sparling R."/>
        </authorList>
    </citation>
    <scope>NUCLEOTIDE SEQUENCE [LARGE SCALE GENOMIC DNA]</scope>
    <source>
        <strain evidence="8 9">DSM 9219</strain>
    </source>
</reference>
<proteinExistence type="inferred from homology"/>
<dbReference type="SUPFAM" id="SSF46689">
    <property type="entry name" value="Homeodomain-like"/>
    <property type="match status" value="1"/>
</dbReference>
<evidence type="ECO:0000256" key="4">
    <source>
        <dbReference type="ARBA" id="ARBA00023172"/>
    </source>
</evidence>
<dbReference type="PROSITE" id="PS00397">
    <property type="entry name" value="RECOMBINASES_1"/>
    <property type="match status" value="1"/>
</dbReference>
<protein>
    <submittedName>
        <fullName evidence="8">Resolvase</fullName>
    </submittedName>
</protein>